<evidence type="ECO:0000256" key="1">
    <source>
        <dbReference type="SAM" id="MobiDB-lite"/>
    </source>
</evidence>
<evidence type="ECO:0000313" key="2">
    <source>
        <dbReference type="EMBL" id="KAG7529546.1"/>
    </source>
</evidence>
<dbReference type="EMBL" id="JABELV010000145">
    <property type="protein sequence ID" value="KAG7529546.1"/>
    <property type="molecule type" value="Genomic_DNA"/>
</dbReference>
<protein>
    <submittedName>
        <fullName evidence="2">Uncharacterized protein</fullName>
    </submittedName>
</protein>
<keyword evidence="3" id="KW-1185">Reference proteome</keyword>
<gene>
    <name evidence="2" type="ORF">FFLO_05562</name>
</gene>
<sequence>MNNPACAQNKNQPTSAYEEEVFWDLTGRCLGTHAAQMQPEDNCIQRILEALDESIKPEDDGTPISRSSSTWSVSLVEYEQDNHDSADKASQGSVLHGMNHVHQSFDEALEAHGNGNKDLDAYRSDGSDWVNIEGRSTSNVSMDCLVSSLSSPSVDSVIQPTELHEIESAIHASEWQGLGISHPQIAQVELGWPFNEEAFEHAVKMKMQGSKSAPGYSSSVADWSTAVRDETARDLIKNASVDNEPAEEDLERILSMLAIEDGFGSREVAPRAPTPPPVFRRATVPQIVIPPRPTFVSSKTDGWACRDARDLASPTVRPLAYFSTRTPGIGGHSGYFTSTLLKQASEGPIPPSLLKRQARSPIADAGNLPTSPLLYQGKTIIPFNIILSPTESAGSSRSEWETTDDSSEYSSPFMFSVSRPGTPRPMDKAKSMDFTACHDKAFNPYFMDADM</sequence>
<comment type="caution">
    <text evidence="2">The sequence shown here is derived from an EMBL/GenBank/DDBJ whole genome shotgun (WGS) entry which is preliminary data.</text>
</comment>
<accession>A0A8K0JGN0</accession>
<name>A0A8K0JGN0_9TREE</name>
<dbReference type="Proteomes" id="UP000812966">
    <property type="component" value="Unassembled WGS sequence"/>
</dbReference>
<reference evidence="2" key="1">
    <citation type="submission" date="2020-04" db="EMBL/GenBank/DDBJ databases">
        <title>Analysis of mating type loci in Filobasidium floriforme.</title>
        <authorList>
            <person name="Nowrousian M."/>
        </authorList>
    </citation>
    <scope>NUCLEOTIDE SEQUENCE</scope>
    <source>
        <strain evidence="2">CBS 6242</strain>
    </source>
</reference>
<organism evidence="2 3">
    <name type="scientific">Filobasidium floriforme</name>
    <dbReference type="NCBI Taxonomy" id="5210"/>
    <lineage>
        <taxon>Eukaryota</taxon>
        <taxon>Fungi</taxon>
        <taxon>Dikarya</taxon>
        <taxon>Basidiomycota</taxon>
        <taxon>Agaricomycotina</taxon>
        <taxon>Tremellomycetes</taxon>
        <taxon>Filobasidiales</taxon>
        <taxon>Filobasidiaceae</taxon>
        <taxon>Filobasidium</taxon>
    </lineage>
</organism>
<evidence type="ECO:0000313" key="3">
    <source>
        <dbReference type="Proteomes" id="UP000812966"/>
    </source>
</evidence>
<proteinExistence type="predicted"/>
<feature type="region of interest" description="Disordered" evidence="1">
    <location>
        <begin position="391"/>
        <end position="427"/>
    </location>
</feature>
<dbReference type="AlphaFoldDB" id="A0A8K0JGN0"/>